<protein>
    <submittedName>
        <fullName evidence="7">RNA polymerase sigma factor</fullName>
    </submittedName>
</protein>
<dbReference type="Pfam" id="PF08281">
    <property type="entry name" value="Sigma70_r4_2"/>
    <property type="match status" value="1"/>
</dbReference>
<evidence type="ECO:0000256" key="1">
    <source>
        <dbReference type="ARBA" id="ARBA00010641"/>
    </source>
</evidence>
<dbReference type="Gene3D" id="1.10.1740.10">
    <property type="match status" value="1"/>
</dbReference>
<keyword evidence="4" id="KW-0804">Transcription</keyword>
<feature type="domain" description="RNA polymerase sigma factor 70 region 4 type 2" evidence="6">
    <location>
        <begin position="121"/>
        <end position="165"/>
    </location>
</feature>
<dbReference type="SUPFAM" id="SSF88659">
    <property type="entry name" value="Sigma3 and sigma4 domains of RNA polymerase sigma factors"/>
    <property type="match status" value="1"/>
</dbReference>
<dbReference type="InterPro" id="IPR013249">
    <property type="entry name" value="RNA_pol_sigma70_r4_t2"/>
</dbReference>
<dbReference type="PANTHER" id="PTHR43133:SF46">
    <property type="entry name" value="RNA POLYMERASE SIGMA-70 FACTOR ECF SUBFAMILY"/>
    <property type="match status" value="1"/>
</dbReference>
<dbReference type="CDD" id="cd06171">
    <property type="entry name" value="Sigma70_r4"/>
    <property type="match status" value="1"/>
</dbReference>
<dbReference type="RefSeq" id="WP_210355088.1">
    <property type="nucleotide sequence ID" value="NZ_JAEQMU010000004.1"/>
</dbReference>
<name>A0ABW5KZ05_9SPHI</name>
<dbReference type="NCBIfam" id="TIGR02937">
    <property type="entry name" value="sigma70-ECF"/>
    <property type="match status" value="1"/>
</dbReference>
<evidence type="ECO:0000256" key="4">
    <source>
        <dbReference type="ARBA" id="ARBA00023163"/>
    </source>
</evidence>
<keyword evidence="8" id="KW-1185">Reference proteome</keyword>
<dbReference type="InterPro" id="IPR007627">
    <property type="entry name" value="RNA_pol_sigma70_r2"/>
</dbReference>
<keyword evidence="2" id="KW-0805">Transcription regulation</keyword>
<evidence type="ECO:0000313" key="7">
    <source>
        <dbReference type="EMBL" id="MFD2553563.1"/>
    </source>
</evidence>
<evidence type="ECO:0000259" key="6">
    <source>
        <dbReference type="Pfam" id="PF08281"/>
    </source>
</evidence>
<keyword evidence="3" id="KW-0731">Sigma factor</keyword>
<dbReference type="InterPro" id="IPR013325">
    <property type="entry name" value="RNA_pol_sigma_r2"/>
</dbReference>
<reference evidence="8" key="1">
    <citation type="journal article" date="2019" name="Int. J. Syst. Evol. Microbiol.">
        <title>The Global Catalogue of Microorganisms (GCM) 10K type strain sequencing project: providing services to taxonomists for standard genome sequencing and annotation.</title>
        <authorList>
            <consortium name="The Broad Institute Genomics Platform"/>
            <consortium name="The Broad Institute Genome Sequencing Center for Infectious Disease"/>
            <person name="Wu L."/>
            <person name="Ma J."/>
        </authorList>
    </citation>
    <scope>NUCLEOTIDE SEQUENCE [LARGE SCALE GENOMIC DNA]</scope>
    <source>
        <strain evidence="8">KCTC 52298</strain>
    </source>
</reference>
<comment type="similarity">
    <text evidence="1">Belongs to the sigma-70 factor family. ECF subfamily.</text>
</comment>
<evidence type="ECO:0000313" key="8">
    <source>
        <dbReference type="Proteomes" id="UP001597440"/>
    </source>
</evidence>
<gene>
    <name evidence="7" type="ORF">ACFSQW_04120</name>
</gene>
<dbReference type="PANTHER" id="PTHR43133">
    <property type="entry name" value="RNA POLYMERASE ECF-TYPE SIGMA FACTO"/>
    <property type="match status" value="1"/>
</dbReference>
<comment type="caution">
    <text evidence="7">The sequence shown here is derived from an EMBL/GenBank/DDBJ whole genome shotgun (WGS) entry which is preliminary data.</text>
</comment>
<dbReference type="SUPFAM" id="SSF88946">
    <property type="entry name" value="Sigma2 domain of RNA polymerase sigma factors"/>
    <property type="match status" value="1"/>
</dbReference>
<dbReference type="EMBL" id="JBHULD010000004">
    <property type="protein sequence ID" value="MFD2553563.1"/>
    <property type="molecule type" value="Genomic_DNA"/>
</dbReference>
<evidence type="ECO:0000256" key="2">
    <source>
        <dbReference type="ARBA" id="ARBA00023015"/>
    </source>
</evidence>
<dbReference type="InterPro" id="IPR014284">
    <property type="entry name" value="RNA_pol_sigma-70_dom"/>
</dbReference>
<dbReference type="InterPro" id="IPR039425">
    <property type="entry name" value="RNA_pol_sigma-70-like"/>
</dbReference>
<dbReference type="Proteomes" id="UP001597440">
    <property type="component" value="Unassembled WGS sequence"/>
</dbReference>
<accession>A0ABW5KZ05</accession>
<evidence type="ECO:0000256" key="3">
    <source>
        <dbReference type="ARBA" id="ARBA00023082"/>
    </source>
</evidence>
<dbReference type="InterPro" id="IPR036388">
    <property type="entry name" value="WH-like_DNA-bd_sf"/>
</dbReference>
<dbReference type="InterPro" id="IPR013324">
    <property type="entry name" value="RNA_pol_sigma_r3/r4-like"/>
</dbReference>
<dbReference type="Gene3D" id="1.10.10.10">
    <property type="entry name" value="Winged helix-like DNA-binding domain superfamily/Winged helix DNA-binding domain"/>
    <property type="match status" value="1"/>
</dbReference>
<proteinExistence type="inferred from homology"/>
<dbReference type="Pfam" id="PF04542">
    <property type="entry name" value="Sigma70_r2"/>
    <property type="match status" value="1"/>
</dbReference>
<sequence>MEEVSGKDFIGFQNGNEKVFKRIFEQYYRTVFNYAYGFCKNKHDAEEVTQETFTKLFLYRKRLLDDSNMLPFLLAVSKRIAISLFRKKVIRENSVADIRLATETVSHNTKETIYNNELHTALEKIIAELPIQQQRVFVLNKMEDLSYQEIADQMGISKNTVKNHLIVASKSVRIKLQKLLYIFL</sequence>
<evidence type="ECO:0000259" key="5">
    <source>
        <dbReference type="Pfam" id="PF04542"/>
    </source>
</evidence>
<organism evidence="7 8">
    <name type="scientific">Sphingobacterium tabacisoli</name>
    <dbReference type="NCBI Taxonomy" id="2044855"/>
    <lineage>
        <taxon>Bacteria</taxon>
        <taxon>Pseudomonadati</taxon>
        <taxon>Bacteroidota</taxon>
        <taxon>Sphingobacteriia</taxon>
        <taxon>Sphingobacteriales</taxon>
        <taxon>Sphingobacteriaceae</taxon>
        <taxon>Sphingobacterium</taxon>
    </lineage>
</organism>
<feature type="domain" description="RNA polymerase sigma-70 region 2" evidence="5">
    <location>
        <begin position="23"/>
        <end position="88"/>
    </location>
</feature>